<proteinExistence type="predicted"/>
<organism evidence="1">
    <name type="scientific">Caudovirales sp. ctktk4</name>
    <dbReference type="NCBI Taxonomy" id="2827636"/>
    <lineage>
        <taxon>Viruses</taxon>
        <taxon>Duplodnaviria</taxon>
        <taxon>Heunggongvirae</taxon>
        <taxon>Uroviricota</taxon>
        <taxon>Caudoviricetes</taxon>
    </lineage>
</organism>
<sequence length="33" mass="3924">MVACRPLLQHVLTQPFPRPSGRCIFFYVAYIIW</sequence>
<protein>
    <submittedName>
        <fullName evidence="1">Competence protein</fullName>
    </submittedName>
</protein>
<evidence type="ECO:0000313" key="1">
    <source>
        <dbReference type="EMBL" id="DAF51897.1"/>
    </source>
</evidence>
<accession>A0A8S5SLL2</accession>
<reference evidence="1" key="1">
    <citation type="journal article" date="2021" name="Proc. Natl. Acad. Sci. U.S.A.">
        <title>A Catalog of Tens of Thousands of Viruses from Human Metagenomes Reveals Hidden Associations with Chronic Diseases.</title>
        <authorList>
            <person name="Tisza M.J."/>
            <person name="Buck C.B."/>
        </authorList>
    </citation>
    <scope>NUCLEOTIDE SEQUENCE</scope>
    <source>
        <strain evidence="1">Ctktk4</strain>
    </source>
</reference>
<dbReference type="EMBL" id="BK032624">
    <property type="protein sequence ID" value="DAF51897.1"/>
    <property type="molecule type" value="Genomic_DNA"/>
</dbReference>
<name>A0A8S5SLL2_9CAUD</name>